<dbReference type="CDD" id="cd17319">
    <property type="entry name" value="MFS_ExuT_GudP_like"/>
    <property type="match status" value="1"/>
</dbReference>
<evidence type="ECO:0000313" key="8">
    <source>
        <dbReference type="EMBL" id="SAL15214.1"/>
    </source>
</evidence>
<evidence type="ECO:0000256" key="6">
    <source>
        <dbReference type="SAM" id="Phobius"/>
    </source>
</evidence>
<dbReference type="PANTHER" id="PTHR43791:SF36">
    <property type="entry name" value="TRANSPORTER, PUTATIVE (AFU_ORTHOLOGUE AFUA_6G08340)-RELATED"/>
    <property type="match status" value="1"/>
</dbReference>
<feature type="transmembrane region" description="Helical" evidence="6">
    <location>
        <begin position="254"/>
        <end position="275"/>
    </location>
</feature>
<evidence type="ECO:0000256" key="1">
    <source>
        <dbReference type="ARBA" id="ARBA00004141"/>
    </source>
</evidence>
<dbReference type="Pfam" id="PF07690">
    <property type="entry name" value="MFS_1"/>
    <property type="match status" value="1"/>
</dbReference>
<organism evidence="8 9">
    <name type="scientific">Caballeronia choica</name>
    <dbReference type="NCBI Taxonomy" id="326476"/>
    <lineage>
        <taxon>Bacteria</taxon>
        <taxon>Pseudomonadati</taxon>
        <taxon>Pseudomonadota</taxon>
        <taxon>Betaproteobacteria</taxon>
        <taxon>Burkholderiales</taxon>
        <taxon>Burkholderiaceae</taxon>
        <taxon>Caballeronia</taxon>
    </lineage>
</organism>
<dbReference type="InterPro" id="IPR036259">
    <property type="entry name" value="MFS_trans_sf"/>
</dbReference>
<evidence type="ECO:0000256" key="5">
    <source>
        <dbReference type="ARBA" id="ARBA00023136"/>
    </source>
</evidence>
<dbReference type="InterPro" id="IPR020846">
    <property type="entry name" value="MFS_dom"/>
</dbReference>
<dbReference type="OrthoDB" id="5441967at2"/>
<dbReference type="PROSITE" id="PS50850">
    <property type="entry name" value="MFS"/>
    <property type="match status" value="1"/>
</dbReference>
<accession>A0A158F641</accession>
<evidence type="ECO:0000256" key="4">
    <source>
        <dbReference type="ARBA" id="ARBA00022989"/>
    </source>
</evidence>
<evidence type="ECO:0000256" key="2">
    <source>
        <dbReference type="ARBA" id="ARBA00022448"/>
    </source>
</evidence>
<feature type="transmembrane region" description="Helical" evidence="6">
    <location>
        <begin position="379"/>
        <end position="399"/>
    </location>
</feature>
<dbReference type="RefSeq" id="WP_087642617.1">
    <property type="nucleotide sequence ID" value="NZ_FCON02000002.1"/>
</dbReference>
<sequence length="437" mass="47813">MQPTDPVSLASPGSVPDEHAQVYGRIARRLLPLLLICYVACYLDRVNVGFAKLQMAADLGFSDSVYGLGAGMFFIGYLAFEMPSNMILYRVGARRWLARIMITWALVSAATLFVRTPTMFYGMRFLLGIAEAGFFPGVVLYLTQWFPSAQRGKVITLFMIGIPIAGVLGGPVSGWIMEHMKGTGGLASWQWLFLLESLPSIVLGFVLFFFLPNSLSDVKWMSPDEKQYVRSQLANERRGKADASFTQMLLDRRVWICVAINFCNAMGQYGIGFWLPTLVQKMGIHDNFEIGYLSAIPYAVAVVAMVLVSRSGDRLRERRWHVAGPALVGTLGFVLSTLLVNQPSLAIAALTLATAGVMTTLPLFWCLPTAFLKDASGAAGIGLINSVGGLAGFASPFLTGRLNDVTHDARYGVWMLAAWLVLSAFLILSIPAKLVNR</sequence>
<reference evidence="8" key="1">
    <citation type="submission" date="2016-01" db="EMBL/GenBank/DDBJ databases">
        <authorList>
            <person name="Peeters C."/>
        </authorList>
    </citation>
    <scope>NUCLEOTIDE SEQUENCE [LARGE SCALE GENOMIC DNA]</scope>
    <source>
        <strain evidence="8">LMG 22940</strain>
    </source>
</reference>
<dbReference type="SUPFAM" id="SSF103473">
    <property type="entry name" value="MFS general substrate transporter"/>
    <property type="match status" value="1"/>
</dbReference>
<feature type="transmembrane region" description="Helical" evidence="6">
    <location>
        <begin position="290"/>
        <end position="308"/>
    </location>
</feature>
<feature type="transmembrane region" description="Helical" evidence="6">
    <location>
        <begin position="120"/>
        <end position="142"/>
    </location>
</feature>
<dbReference type="Proteomes" id="UP000054770">
    <property type="component" value="Unassembled WGS sequence"/>
</dbReference>
<dbReference type="Gene3D" id="1.20.1250.20">
    <property type="entry name" value="MFS general substrate transporter like domains"/>
    <property type="match status" value="2"/>
</dbReference>
<feature type="transmembrane region" description="Helical" evidence="6">
    <location>
        <begin position="154"/>
        <end position="177"/>
    </location>
</feature>
<keyword evidence="9" id="KW-1185">Reference proteome</keyword>
<dbReference type="PANTHER" id="PTHR43791">
    <property type="entry name" value="PERMEASE-RELATED"/>
    <property type="match status" value="1"/>
</dbReference>
<proteinExistence type="predicted"/>
<protein>
    <submittedName>
        <fullName evidence="8">Major facilitator transporter</fullName>
    </submittedName>
</protein>
<dbReference type="GO" id="GO:0022857">
    <property type="term" value="F:transmembrane transporter activity"/>
    <property type="evidence" value="ECO:0007669"/>
    <property type="project" value="InterPro"/>
</dbReference>
<feature type="transmembrane region" description="Helical" evidence="6">
    <location>
        <begin position="345"/>
        <end position="367"/>
    </location>
</feature>
<feature type="transmembrane region" description="Helical" evidence="6">
    <location>
        <begin position="411"/>
        <end position="432"/>
    </location>
</feature>
<keyword evidence="5 6" id="KW-0472">Membrane</keyword>
<evidence type="ECO:0000259" key="7">
    <source>
        <dbReference type="PROSITE" id="PS50850"/>
    </source>
</evidence>
<keyword evidence="3 6" id="KW-0812">Transmembrane</keyword>
<feature type="transmembrane region" description="Helical" evidence="6">
    <location>
        <begin position="189"/>
        <end position="211"/>
    </location>
</feature>
<dbReference type="InterPro" id="IPR011701">
    <property type="entry name" value="MFS"/>
</dbReference>
<name>A0A158F641_9BURK</name>
<feature type="transmembrane region" description="Helical" evidence="6">
    <location>
        <begin position="65"/>
        <end position="84"/>
    </location>
</feature>
<dbReference type="AlphaFoldDB" id="A0A158F641"/>
<dbReference type="FunFam" id="1.20.1250.20:FF:000018">
    <property type="entry name" value="MFS transporter permease"/>
    <property type="match status" value="1"/>
</dbReference>
<dbReference type="EMBL" id="FCON02000002">
    <property type="protein sequence ID" value="SAL15214.1"/>
    <property type="molecule type" value="Genomic_DNA"/>
</dbReference>
<feature type="transmembrane region" description="Helical" evidence="6">
    <location>
        <begin position="96"/>
        <end position="114"/>
    </location>
</feature>
<gene>
    <name evidence="8" type="ORF">AWB68_00328</name>
</gene>
<keyword evidence="4 6" id="KW-1133">Transmembrane helix</keyword>
<feature type="transmembrane region" description="Helical" evidence="6">
    <location>
        <begin position="320"/>
        <end position="339"/>
    </location>
</feature>
<evidence type="ECO:0000313" key="9">
    <source>
        <dbReference type="Proteomes" id="UP000054770"/>
    </source>
</evidence>
<feature type="domain" description="Major facilitator superfamily (MFS) profile" evidence="7">
    <location>
        <begin position="30"/>
        <end position="437"/>
    </location>
</feature>
<comment type="caution">
    <text evidence="8">The sequence shown here is derived from an EMBL/GenBank/DDBJ whole genome shotgun (WGS) entry which is preliminary data.</text>
</comment>
<dbReference type="GO" id="GO:0005886">
    <property type="term" value="C:plasma membrane"/>
    <property type="evidence" value="ECO:0007669"/>
    <property type="project" value="TreeGrafter"/>
</dbReference>
<comment type="subcellular location">
    <subcellularLocation>
        <location evidence="1">Membrane</location>
        <topology evidence="1">Multi-pass membrane protein</topology>
    </subcellularLocation>
</comment>
<keyword evidence="2" id="KW-0813">Transport</keyword>
<evidence type="ECO:0000256" key="3">
    <source>
        <dbReference type="ARBA" id="ARBA00022692"/>
    </source>
</evidence>